<proteinExistence type="predicted"/>
<dbReference type="GO" id="GO:0016020">
    <property type="term" value="C:membrane"/>
    <property type="evidence" value="ECO:0007669"/>
    <property type="project" value="TreeGrafter"/>
</dbReference>
<keyword evidence="3" id="KW-1185">Reference proteome</keyword>
<dbReference type="VEuPathDB" id="FungiDB:CH63R_03563"/>
<sequence>MKDRPSGPSSTTATPDAFTMAQMATLDVPHLGGIKAAYYMPKPYDKSKSTLILIHGFSMSSHVFQDHFTSQSLTDQMNLIGIDVIGHGGTEIKNETFTYWDTAIMNIQVMDALGIKQAFVLGTSHGGAISVRMYLVAPERIEGVIPIGALMDCESQRAHDLGCWNALTGFESLIDTWTSSLPTPQFELDDAYCNFVVDVDFGATCPEEIRDFWKKTIKEAYRGDEGRKKIRMAAINLRDRDGLHGRLEYVRCPVLWMHGTDDVVNSVANAEQEIALFRNSPDARLLVVNEGLHALSYSHLEAVEQAVMEFVKKHQKKEL</sequence>
<dbReference type="SUPFAM" id="SSF53474">
    <property type="entry name" value="alpha/beta-Hydrolases"/>
    <property type="match status" value="1"/>
</dbReference>
<evidence type="ECO:0000313" key="3">
    <source>
        <dbReference type="Proteomes" id="UP000092177"/>
    </source>
</evidence>
<comment type="caution">
    <text evidence="2">The sequence shown here is derived from an EMBL/GenBank/DDBJ whole genome shotgun (WGS) entry which is preliminary data.</text>
</comment>
<dbReference type="EMBL" id="LTAN01000003">
    <property type="protein sequence ID" value="OBR11267.1"/>
    <property type="molecule type" value="Genomic_DNA"/>
</dbReference>
<protein>
    <submittedName>
        <fullName evidence="2">Alpha/beta hydrolase</fullName>
    </submittedName>
</protein>
<dbReference type="Gene3D" id="3.40.50.1820">
    <property type="entry name" value="alpha/beta hydrolase"/>
    <property type="match status" value="1"/>
</dbReference>
<dbReference type="PANTHER" id="PTHR43798:SF33">
    <property type="entry name" value="HYDROLASE, PUTATIVE (AFU_ORTHOLOGUE AFUA_2G14860)-RELATED"/>
    <property type="match status" value="1"/>
</dbReference>
<feature type="domain" description="AB hydrolase-1" evidence="1">
    <location>
        <begin position="50"/>
        <end position="297"/>
    </location>
</feature>
<reference evidence="3" key="1">
    <citation type="journal article" date="2017" name="BMC Genomics">
        <title>Gapless genome assembly of Colletotrichum higginsianum reveals chromosome structure and association of transposable elements with secondary metabolite gene clusters.</title>
        <authorList>
            <person name="Dallery J.-F."/>
            <person name="Lapalu N."/>
            <person name="Zampounis A."/>
            <person name="Pigne S."/>
            <person name="Luyten I."/>
            <person name="Amselem J."/>
            <person name="Wittenberg A.H.J."/>
            <person name="Zhou S."/>
            <person name="de Queiroz M.V."/>
            <person name="Robin G.P."/>
            <person name="Auger A."/>
            <person name="Hainaut M."/>
            <person name="Henrissat B."/>
            <person name="Kim K.-T."/>
            <person name="Lee Y.-H."/>
            <person name="Lespinet O."/>
            <person name="Schwartz D.C."/>
            <person name="Thon M.R."/>
            <person name="O'Connell R.J."/>
        </authorList>
    </citation>
    <scope>NUCLEOTIDE SEQUENCE [LARGE SCALE GENOMIC DNA]</scope>
    <source>
        <strain evidence="3">IMI 349063</strain>
    </source>
</reference>
<dbReference type="AlphaFoldDB" id="A0A1B7YGR9"/>
<dbReference type="PANTHER" id="PTHR43798">
    <property type="entry name" value="MONOACYLGLYCEROL LIPASE"/>
    <property type="match status" value="1"/>
</dbReference>
<name>A0A1B7YGR9_COLHI</name>
<gene>
    <name evidence="2" type="ORF">CH63R_03563</name>
</gene>
<dbReference type="GO" id="GO:0047372">
    <property type="term" value="F:monoacylglycerol lipase activity"/>
    <property type="evidence" value="ECO:0007669"/>
    <property type="project" value="TreeGrafter"/>
</dbReference>
<accession>A0A1B7YGR9</accession>
<keyword evidence="2" id="KW-0378">Hydrolase</keyword>
<dbReference type="RefSeq" id="XP_018159784.1">
    <property type="nucleotide sequence ID" value="XM_018298538.1"/>
</dbReference>
<dbReference type="GeneID" id="28862645"/>
<dbReference type="KEGG" id="chig:CH63R_03563"/>
<evidence type="ECO:0000313" key="2">
    <source>
        <dbReference type="EMBL" id="OBR11267.1"/>
    </source>
</evidence>
<dbReference type="InterPro" id="IPR000073">
    <property type="entry name" value="AB_hydrolase_1"/>
</dbReference>
<evidence type="ECO:0000259" key="1">
    <source>
        <dbReference type="Pfam" id="PF00561"/>
    </source>
</evidence>
<organism evidence="2 3">
    <name type="scientific">Colletotrichum higginsianum (strain IMI 349063)</name>
    <name type="common">Crucifer anthracnose fungus</name>
    <dbReference type="NCBI Taxonomy" id="759273"/>
    <lineage>
        <taxon>Eukaryota</taxon>
        <taxon>Fungi</taxon>
        <taxon>Dikarya</taxon>
        <taxon>Ascomycota</taxon>
        <taxon>Pezizomycotina</taxon>
        <taxon>Sordariomycetes</taxon>
        <taxon>Hypocreomycetidae</taxon>
        <taxon>Glomerellales</taxon>
        <taxon>Glomerellaceae</taxon>
        <taxon>Colletotrichum</taxon>
        <taxon>Colletotrichum destructivum species complex</taxon>
    </lineage>
</organism>
<dbReference type="InterPro" id="IPR029058">
    <property type="entry name" value="AB_hydrolase_fold"/>
</dbReference>
<dbReference type="Proteomes" id="UP000092177">
    <property type="component" value="Chromosome 3"/>
</dbReference>
<dbReference type="Pfam" id="PF00561">
    <property type="entry name" value="Abhydrolase_1"/>
    <property type="match status" value="1"/>
</dbReference>
<dbReference type="InterPro" id="IPR050266">
    <property type="entry name" value="AB_hydrolase_sf"/>
</dbReference>
<dbReference type="GO" id="GO:0046464">
    <property type="term" value="P:acylglycerol catabolic process"/>
    <property type="evidence" value="ECO:0007669"/>
    <property type="project" value="TreeGrafter"/>
</dbReference>